<dbReference type="GO" id="GO:0005737">
    <property type="term" value="C:cytoplasm"/>
    <property type="evidence" value="ECO:0007669"/>
    <property type="project" value="UniProtKB-ARBA"/>
</dbReference>
<reference evidence="3" key="2">
    <citation type="submission" date="2022-06" db="UniProtKB">
        <authorList>
            <consortium name="EnsemblMetazoa"/>
        </authorList>
    </citation>
    <scope>IDENTIFICATION</scope>
    <source>
        <strain evidence="3">DF5081</strain>
    </source>
</reference>
<keyword evidence="1" id="KW-0479">Metal-binding</keyword>
<dbReference type="PANTHER" id="PTHR46888">
    <property type="entry name" value="ZINC KNUCKLE DOMAINCONTAINING PROTEIN-RELATED"/>
    <property type="match status" value="1"/>
</dbReference>
<dbReference type="PANTHER" id="PTHR46888:SF1">
    <property type="entry name" value="RIBONUCLEASE H"/>
    <property type="match status" value="1"/>
</dbReference>
<dbReference type="InterPro" id="IPR036875">
    <property type="entry name" value="Znf_CCHC_sf"/>
</dbReference>
<dbReference type="GO" id="GO:0008270">
    <property type="term" value="F:zinc ion binding"/>
    <property type="evidence" value="ECO:0007669"/>
    <property type="project" value="UniProtKB-KW"/>
</dbReference>
<feature type="domain" description="CCHC-type" evidence="2">
    <location>
        <begin position="12"/>
        <end position="27"/>
    </location>
</feature>
<evidence type="ECO:0000256" key="1">
    <source>
        <dbReference type="PROSITE-ProRule" id="PRU00047"/>
    </source>
</evidence>
<dbReference type="GO" id="GO:0019899">
    <property type="term" value="F:enzyme binding"/>
    <property type="evidence" value="ECO:0007669"/>
    <property type="project" value="UniProtKB-ARBA"/>
</dbReference>
<keyword evidence="1" id="KW-0862">Zinc</keyword>
<evidence type="ECO:0000313" key="3">
    <source>
        <dbReference type="EnsemblMetazoa" id="CJA19095.1"/>
    </source>
</evidence>
<protein>
    <submittedName>
        <fullName evidence="3">CCHC-type domain-containing protein</fullName>
    </submittedName>
</protein>
<dbReference type="SUPFAM" id="SSF57756">
    <property type="entry name" value="Retrovirus zinc finger-like domains"/>
    <property type="match status" value="1"/>
</dbReference>
<dbReference type="GO" id="GO:0003676">
    <property type="term" value="F:nucleic acid binding"/>
    <property type="evidence" value="ECO:0007669"/>
    <property type="project" value="InterPro"/>
</dbReference>
<dbReference type="Pfam" id="PF00098">
    <property type="entry name" value="zf-CCHC"/>
    <property type="match status" value="1"/>
</dbReference>
<dbReference type="Proteomes" id="UP000005237">
    <property type="component" value="Unassembled WGS sequence"/>
</dbReference>
<dbReference type="GO" id="GO:0006508">
    <property type="term" value="P:proteolysis"/>
    <property type="evidence" value="ECO:0007669"/>
    <property type="project" value="InterPro"/>
</dbReference>
<evidence type="ECO:0000259" key="2">
    <source>
        <dbReference type="PROSITE" id="PS50158"/>
    </source>
</evidence>
<dbReference type="InterPro" id="IPR001878">
    <property type="entry name" value="Znf_CCHC"/>
</dbReference>
<dbReference type="Gene3D" id="2.40.70.10">
    <property type="entry name" value="Acid Proteases"/>
    <property type="match status" value="1"/>
</dbReference>
<dbReference type="InterPro" id="IPR001969">
    <property type="entry name" value="Aspartic_peptidase_AS"/>
</dbReference>
<keyword evidence="1" id="KW-0863">Zinc-finger</keyword>
<keyword evidence="4" id="KW-1185">Reference proteome</keyword>
<accession>A0A8R1IB02</accession>
<dbReference type="GO" id="GO:0004190">
    <property type="term" value="F:aspartic-type endopeptidase activity"/>
    <property type="evidence" value="ECO:0007669"/>
    <property type="project" value="InterPro"/>
</dbReference>
<organism evidence="3 4">
    <name type="scientific">Caenorhabditis japonica</name>
    <dbReference type="NCBI Taxonomy" id="281687"/>
    <lineage>
        <taxon>Eukaryota</taxon>
        <taxon>Metazoa</taxon>
        <taxon>Ecdysozoa</taxon>
        <taxon>Nematoda</taxon>
        <taxon>Chromadorea</taxon>
        <taxon>Rhabditida</taxon>
        <taxon>Rhabditina</taxon>
        <taxon>Rhabditomorpha</taxon>
        <taxon>Rhabditoidea</taxon>
        <taxon>Rhabditidae</taxon>
        <taxon>Peloderinae</taxon>
        <taxon>Caenorhabditis</taxon>
    </lineage>
</organism>
<dbReference type="InterPro" id="IPR021109">
    <property type="entry name" value="Peptidase_aspartic_dom_sf"/>
</dbReference>
<proteinExistence type="predicted"/>
<dbReference type="Gene3D" id="4.10.60.10">
    <property type="entry name" value="Zinc finger, CCHC-type"/>
    <property type="match status" value="1"/>
</dbReference>
<evidence type="ECO:0000313" key="4">
    <source>
        <dbReference type="Proteomes" id="UP000005237"/>
    </source>
</evidence>
<name>A0A8R1IB02_CAEJA</name>
<dbReference type="AlphaFoldDB" id="A0A8R1IB02"/>
<dbReference type="SMART" id="SM00343">
    <property type="entry name" value="ZnF_C2HC"/>
    <property type="match status" value="1"/>
</dbReference>
<dbReference type="EnsemblMetazoa" id="CJA19095.1">
    <property type="protein sequence ID" value="CJA19095.1"/>
    <property type="gene ID" value="WBGene00138300"/>
</dbReference>
<reference evidence="4" key="1">
    <citation type="submission" date="2010-08" db="EMBL/GenBank/DDBJ databases">
        <authorList>
            <consortium name="Caenorhabditis japonica Sequencing Consortium"/>
            <person name="Wilson R.K."/>
        </authorList>
    </citation>
    <scope>NUCLEOTIDE SEQUENCE [LARGE SCALE GENOMIC DNA]</scope>
    <source>
        <strain evidence="4">DF5081</strain>
    </source>
</reference>
<sequence length="171" mass="18978">MPTCSKSPAVTCYGCGEKGHIAPKCPKRTDKLKEQAHGNAVNAVDKGKAKKSENSDEAETTILDVTQIQTGKIGSTEVKVLVDSGSTISLISKNIWQRLIRENGKEWEKSIPKKAPEIRTVVAANDTIIKLLFEAKIETIMATRTRKIVYHIADVPLSFSEQMRFEIWILP</sequence>
<dbReference type="SUPFAM" id="SSF50630">
    <property type="entry name" value="Acid proteases"/>
    <property type="match status" value="1"/>
</dbReference>
<dbReference type="PROSITE" id="PS50158">
    <property type="entry name" value="ZF_CCHC"/>
    <property type="match status" value="1"/>
</dbReference>
<dbReference type="PROSITE" id="PS00141">
    <property type="entry name" value="ASP_PROTEASE"/>
    <property type="match status" value="1"/>
</dbReference>
<dbReference type="CDD" id="cd00303">
    <property type="entry name" value="retropepsin_like"/>
    <property type="match status" value="1"/>
</dbReference>